<organism evidence="7 8">
    <name type="scientific">Musa acuminata subsp. malaccensis</name>
    <name type="common">Wild banana</name>
    <name type="synonym">Musa malaccensis</name>
    <dbReference type="NCBI Taxonomy" id="214687"/>
    <lineage>
        <taxon>Eukaryota</taxon>
        <taxon>Viridiplantae</taxon>
        <taxon>Streptophyta</taxon>
        <taxon>Embryophyta</taxon>
        <taxon>Tracheophyta</taxon>
        <taxon>Spermatophyta</taxon>
        <taxon>Magnoliopsida</taxon>
        <taxon>Liliopsida</taxon>
        <taxon>Zingiberales</taxon>
        <taxon>Musaceae</taxon>
        <taxon>Musa</taxon>
    </lineage>
</organism>
<dbReference type="GO" id="GO:0043565">
    <property type="term" value="F:sequence-specific DNA binding"/>
    <property type="evidence" value="ECO:0007669"/>
    <property type="project" value="InterPro"/>
</dbReference>
<evidence type="ECO:0000256" key="3">
    <source>
        <dbReference type="ARBA" id="ARBA00023125"/>
    </source>
</evidence>
<sequence length="26" mass="3036">MIYIPSEGYSWRKYGRKPIKGSAYPS</sequence>
<dbReference type="Gramene" id="Ma09_t13360.1">
    <property type="protein sequence ID" value="Ma09_p13360.1"/>
    <property type="gene ID" value="Ma09_g13360"/>
</dbReference>
<evidence type="ECO:0000256" key="5">
    <source>
        <dbReference type="ARBA" id="ARBA00023242"/>
    </source>
</evidence>
<dbReference type="InterPro" id="IPR003657">
    <property type="entry name" value="WRKY_dom"/>
</dbReference>
<keyword evidence="5" id="KW-0539">Nucleus</keyword>
<dbReference type="GO" id="GO:0003700">
    <property type="term" value="F:DNA-binding transcription factor activity"/>
    <property type="evidence" value="ECO:0007669"/>
    <property type="project" value="InterPro"/>
</dbReference>
<keyword evidence="3" id="KW-0238">DNA-binding</keyword>
<name>A0A804KJ51_MUSAM</name>
<feature type="domain" description="WRKY" evidence="6">
    <location>
        <begin position="1"/>
        <end position="26"/>
    </location>
</feature>
<evidence type="ECO:0000256" key="2">
    <source>
        <dbReference type="ARBA" id="ARBA00023015"/>
    </source>
</evidence>
<proteinExistence type="predicted"/>
<dbReference type="SUPFAM" id="SSF118290">
    <property type="entry name" value="WRKY DNA-binding domain"/>
    <property type="match status" value="1"/>
</dbReference>
<dbReference type="InterPro" id="IPR036576">
    <property type="entry name" value="WRKY_dom_sf"/>
</dbReference>
<accession>A0A804KJ51</accession>
<evidence type="ECO:0000313" key="8">
    <source>
        <dbReference type="Proteomes" id="UP000012960"/>
    </source>
</evidence>
<comment type="subcellular location">
    <subcellularLocation>
        <location evidence="1">Nucleus</location>
    </subcellularLocation>
</comment>
<evidence type="ECO:0000313" key="7">
    <source>
        <dbReference type="EnsemblPlants" id="Ma09_p13360.1"/>
    </source>
</evidence>
<keyword evidence="4" id="KW-0804">Transcription</keyword>
<dbReference type="EnsemblPlants" id="Ma09_t13360.1">
    <property type="protein sequence ID" value="Ma09_p13360.1"/>
    <property type="gene ID" value="Ma09_g13360"/>
</dbReference>
<dbReference type="Proteomes" id="UP000012960">
    <property type="component" value="Unplaced"/>
</dbReference>
<dbReference type="AlphaFoldDB" id="A0A804KJ51"/>
<dbReference type="InParanoid" id="A0A804KJ51"/>
<evidence type="ECO:0000256" key="4">
    <source>
        <dbReference type="ARBA" id="ARBA00023163"/>
    </source>
</evidence>
<keyword evidence="8" id="KW-1185">Reference proteome</keyword>
<dbReference type="Pfam" id="PF03106">
    <property type="entry name" value="WRKY"/>
    <property type="match status" value="1"/>
</dbReference>
<dbReference type="PROSITE" id="PS50811">
    <property type="entry name" value="WRKY"/>
    <property type="match status" value="1"/>
</dbReference>
<keyword evidence="2" id="KW-0805">Transcription regulation</keyword>
<dbReference type="GO" id="GO:0005634">
    <property type="term" value="C:nucleus"/>
    <property type="evidence" value="ECO:0007669"/>
    <property type="project" value="UniProtKB-SubCell"/>
</dbReference>
<evidence type="ECO:0000256" key="1">
    <source>
        <dbReference type="ARBA" id="ARBA00004123"/>
    </source>
</evidence>
<reference evidence="7" key="1">
    <citation type="submission" date="2021-05" db="UniProtKB">
        <authorList>
            <consortium name="EnsemblPlants"/>
        </authorList>
    </citation>
    <scope>IDENTIFICATION</scope>
    <source>
        <strain evidence="7">subsp. malaccensis</strain>
    </source>
</reference>
<protein>
    <recommendedName>
        <fullName evidence="6">WRKY domain-containing protein</fullName>
    </recommendedName>
</protein>
<evidence type="ECO:0000259" key="6">
    <source>
        <dbReference type="PROSITE" id="PS50811"/>
    </source>
</evidence>
<dbReference type="Gene3D" id="2.20.25.80">
    <property type="entry name" value="WRKY domain"/>
    <property type="match status" value="1"/>
</dbReference>